<evidence type="ECO:0000256" key="1">
    <source>
        <dbReference type="SAM" id="MobiDB-lite"/>
    </source>
</evidence>
<comment type="caution">
    <text evidence="2">The sequence shown here is derived from an EMBL/GenBank/DDBJ whole genome shotgun (WGS) entry which is preliminary data.</text>
</comment>
<dbReference type="Proteomes" id="UP001234178">
    <property type="component" value="Unassembled WGS sequence"/>
</dbReference>
<name>A0ABQ9ZZ83_9CRUS</name>
<evidence type="ECO:0000313" key="2">
    <source>
        <dbReference type="EMBL" id="KAK4018226.1"/>
    </source>
</evidence>
<dbReference type="EMBL" id="JAOYFB010000036">
    <property type="protein sequence ID" value="KAK4018226.1"/>
    <property type="molecule type" value="Genomic_DNA"/>
</dbReference>
<feature type="compositionally biased region" description="Basic and acidic residues" evidence="1">
    <location>
        <begin position="8"/>
        <end position="18"/>
    </location>
</feature>
<reference evidence="2 3" key="1">
    <citation type="journal article" date="2023" name="Nucleic Acids Res.">
        <title>The hologenome of Daphnia magna reveals possible DNA methylation and microbiome-mediated evolution of the host genome.</title>
        <authorList>
            <person name="Chaturvedi A."/>
            <person name="Li X."/>
            <person name="Dhandapani V."/>
            <person name="Marshall H."/>
            <person name="Kissane S."/>
            <person name="Cuenca-Cambronero M."/>
            <person name="Asole G."/>
            <person name="Calvet F."/>
            <person name="Ruiz-Romero M."/>
            <person name="Marangio P."/>
            <person name="Guigo R."/>
            <person name="Rago D."/>
            <person name="Mirbahai L."/>
            <person name="Eastwood N."/>
            <person name="Colbourne J.K."/>
            <person name="Zhou J."/>
            <person name="Mallon E."/>
            <person name="Orsini L."/>
        </authorList>
    </citation>
    <scope>NUCLEOTIDE SEQUENCE [LARGE SCALE GENOMIC DNA]</scope>
    <source>
        <strain evidence="2">LRV0_1</strain>
    </source>
</reference>
<keyword evidence="3" id="KW-1185">Reference proteome</keyword>
<evidence type="ECO:0000313" key="3">
    <source>
        <dbReference type="Proteomes" id="UP001234178"/>
    </source>
</evidence>
<protein>
    <submittedName>
        <fullName evidence="2">Uncharacterized protein</fullName>
    </submittedName>
</protein>
<accession>A0ABQ9ZZ83</accession>
<sequence length="80" mass="9489">MATMFTKPKREEDLERPAPIHRTLSENPSIQNVKRRAKQPLYCDFTLKDAHVAPSDDRPKYFVRSFEDDFPFRSTWFNLG</sequence>
<organism evidence="2 3">
    <name type="scientific">Daphnia magna</name>
    <dbReference type="NCBI Taxonomy" id="35525"/>
    <lineage>
        <taxon>Eukaryota</taxon>
        <taxon>Metazoa</taxon>
        <taxon>Ecdysozoa</taxon>
        <taxon>Arthropoda</taxon>
        <taxon>Crustacea</taxon>
        <taxon>Branchiopoda</taxon>
        <taxon>Diplostraca</taxon>
        <taxon>Cladocera</taxon>
        <taxon>Anomopoda</taxon>
        <taxon>Daphniidae</taxon>
        <taxon>Daphnia</taxon>
    </lineage>
</organism>
<gene>
    <name evidence="2" type="ORF">OUZ56_000293</name>
</gene>
<proteinExistence type="predicted"/>
<feature type="region of interest" description="Disordered" evidence="1">
    <location>
        <begin position="1"/>
        <end position="31"/>
    </location>
</feature>